<dbReference type="PROSITE" id="PS00079">
    <property type="entry name" value="MULTICOPPER_OXIDASE1"/>
    <property type="match status" value="2"/>
</dbReference>
<dbReference type="CDD" id="cd04206">
    <property type="entry name" value="CuRO_1_LCC_like"/>
    <property type="match status" value="1"/>
</dbReference>
<comment type="similarity">
    <text evidence="1">Belongs to the multicopper oxidase family.</text>
</comment>
<gene>
    <name evidence="8" type="ORF">LY89DRAFT_696478</name>
</gene>
<dbReference type="InterPro" id="IPR011706">
    <property type="entry name" value="Cu-oxidase_C"/>
</dbReference>
<sequence length="523" mass="58522">MILHPEEHNSRFSKTIHLHWNITKGYRSPDGVRKLVYLVNDEFPGPIIEARPGDTLEIVVSNHLEDAEGVAIHWHGLHMRGANEMDGVVGITQDAIPAGEGFTYRYDLSSTQAGTFWYHSHSALQRSDGLYGGLVIHEPISDSTTGFAMSNYDHEELLLIGDWYHRSAIDVQASYLTFMSSGHEPVPDSLLLNGFGAFDCSMAVPSRPVECEHVQRPALRLRNGRTRLRVVNVGSMAGLNISIPNSKMEVVHIDGGNPINLVIASEVGILYPGERMDLILSSTGIENISIILDPELFTMQNLALTATQTIEIITPANTRSSHESTAADDQEVQWPTTSFDLSTAKGLQQQAMPTTANQTILIYTHIEMLAHYDHVPMAYMNRTNWIPQSPPLISIPTSKWDDHQFMPEIHGNGEWVDIIVNNLDKDAGHPFHLHGHDFYVLTRHAFPRRAGYRTYNPFDLPSDAALMYPEPNLVNPPLKDTVHIPRRGYVILRIRADNLGIWFFHCHVLWHAGTGMGMGFVVT</sequence>
<reference evidence="8 9" key="1">
    <citation type="submission" date="2015-10" db="EMBL/GenBank/DDBJ databases">
        <title>Full genome of DAOMC 229536 Phialocephala scopiformis, a fungal endophyte of spruce producing the potent anti-insectan compound rugulosin.</title>
        <authorList>
            <consortium name="DOE Joint Genome Institute"/>
            <person name="Walker A.K."/>
            <person name="Frasz S.L."/>
            <person name="Seifert K.A."/>
            <person name="Miller J.D."/>
            <person name="Mondo S.J."/>
            <person name="Labutti K."/>
            <person name="Lipzen A."/>
            <person name="Dockter R."/>
            <person name="Kennedy M."/>
            <person name="Grigoriev I.V."/>
            <person name="Spatafora J.W."/>
        </authorList>
    </citation>
    <scope>NUCLEOTIDE SEQUENCE [LARGE SCALE GENOMIC DNA]</scope>
    <source>
        <strain evidence="8 9">CBS 120377</strain>
    </source>
</reference>
<dbReference type="Pfam" id="PF07732">
    <property type="entry name" value="Cu-oxidase_3"/>
    <property type="match status" value="1"/>
</dbReference>
<evidence type="ECO:0000256" key="2">
    <source>
        <dbReference type="ARBA" id="ARBA00022723"/>
    </source>
</evidence>
<dbReference type="InParanoid" id="A0A194XCZ4"/>
<evidence type="ECO:0000256" key="1">
    <source>
        <dbReference type="ARBA" id="ARBA00010609"/>
    </source>
</evidence>
<dbReference type="RefSeq" id="XP_018072398.1">
    <property type="nucleotide sequence ID" value="XM_018216840.1"/>
</dbReference>
<dbReference type="Pfam" id="PF07731">
    <property type="entry name" value="Cu-oxidase_2"/>
    <property type="match status" value="1"/>
</dbReference>
<evidence type="ECO:0008006" key="10">
    <source>
        <dbReference type="Google" id="ProtNLM"/>
    </source>
</evidence>
<dbReference type="CDD" id="cd04205">
    <property type="entry name" value="CuRO_2_LCC_like"/>
    <property type="match status" value="1"/>
</dbReference>
<organism evidence="8 9">
    <name type="scientific">Mollisia scopiformis</name>
    <name type="common">Conifer needle endophyte fungus</name>
    <name type="synonym">Phialocephala scopiformis</name>
    <dbReference type="NCBI Taxonomy" id="149040"/>
    <lineage>
        <taxon>Eukaryota</taxon>
        <taxon>Fungi</taxon>
        <taxon>Dikarya</taxon>
        <taxon>Ascomycota</taxon>
        <taxon>Pezizomycotina</taxon>
        <taxon>Leotiomycetes</taxon>
        <taxon>Helotiales</taxon>
        <taxon>Mollisiaceae</taxon>
        <taxon>Mollisia</taxon>
    </lineage>
</organism>
<protein>
    <recommendedName>
        <fullName evidence="10">Laccase</fullName>
    </recommendedName>
</protein>
<dbReference type="GO" id="GO:0005507">
    <property type="term" value="F:copper ion binding"/>
    <property type="evidence" value="ECO:0007669"/>
    <property type="project" value="InterPro"/>
</dbReference>
<dbReference type="KEGG" id="psco:LY89DRAFT_696478"/>
<keyword evidence="2" id="KW-0479">Metal-binding</keyword>
<dbReference type="SUPFAM" id="SSF49503">
    <property type="entry name" value="Cupredoxins"/>
    <property type="match status" value="3"/>
</dbReference>
<dbReference type="PANTHER" id="PTHR11709">
    <property type="entry name" value="MULTI-COPPER OXIDASE"/>
    <property type="match status" value="1"/>
</dbReference>
<dbReference type="InterPro" id="IPR033138">
    <property type="entry name" value="Cu_oxidase_CS"/>
</dbReference>
<evidence type="ECO:0000313" key="9">
    <source>
        <dbReference type="Proteomes" id="UP000070700"/>
    </source>
</evidence>
<dbReference type="InterPro" id="IPR011707">
    <property type="entry name" value="Cu-oxidase-like_N"/>
</dbReference>
<evidence type="ECO:0000256" key="3">
    <source>
        <dbReference type="ARBA" id="ARBA00023002"/>
    </source>
</evidence>
<dbReference type="PANTHER" id="PTHR11709:SF394">
    <property type="entry name" value="FI03373P-RELATED"/>
    <property type="match status" value="1"/>
</dbReference>
<evidence type="ECO:0000256" key="4">
    <source>
        <dbReference type="ARBA" id="ARBA00023008"/>
    </source>
</evidence>
<dbReference type="InterPro" id="IPR001117">
    <property type="entry name" value="Cu-oxidase_2nd"/>
</dbReference>
<evidence type="ECO:0000259" key="6">
    <source>
        <dbReference type="Pfam" id="PF07731"/>
    </source>
</evidence>
<evidence type="ECO:0000259" key="5">
    <source>
        <dbReference type="Pfam" id="PF00394"/>
    </source>
</evidence>
<feature type="domain" description="Plastocyanin-like" evidence="7">
    <location>
        <begin position="22"/>
        <end position="139"/>
    </location>
</feature>
<evidence type="ECO:0000313" key="8">
    <source>
        <dbReference type="EMBL" id="KUJ18043.1"/>
    </source>
</evidence>
<keyword evidence="9" id="KW-1185">Reference proteome</keyword>
<dbReference type="InterPro" id="IPR008972">
    <property type="entry name" value="Cupredoxin"/>
</dbReference>
<feature type="domain" description="Plastocyanin-like" evidence="6">
    <location>
        <begin position="412"/>
        <end position="522"/>
    </location>
</feature>
<proteinExistence type="inferred from homology"/>
<dbReference type="AlphaFoldDB" id="A0A194XCZ4"/>
<name>A0A194XCZ4_MOLSC</name>
<dbReference type="InterPro" id="IPR002355">
    <property type="entry name" value="Cu_oxidase_Cu_BS"/>
</dbReference>
<dbReference type="EMBL" id="KQ947413">
    <property type="protein sequence ID" value="KUJ18043.1"/>
    <property type="molecule type" value="Genomic_DNA"/>
</dbReference>
<dbReference type="OrthoDB" id="2121828at2759"/>
<dbReference type="InterPro" id="IPR045087">
    <property type="entry name" value="Cu-oxidase_fam"/>
</dbReference>
<dbReference type="GeneID" id="28826566"/>
<dbReference type="Proteomes" id="UP000070700">
    <property type="component" value="Unassembled WGS sequence"/>
</dbReference>
<evidence type="ECO:0000259" key="7">
    <source>
        <dbReference type="Pfam" id="PF07732"/>
    </source>
</evidence>
<dbReference type="PROSITE" id="PS00080">
    <property type="entry name" value="MULTICOPPER_OXIDASE2"/>
    <property type="match status" value="1"/>
</dbReference>
<dbReference type="Gene3D" id="2.60.40.420">
    <property type="entry name" value="Cupredoxins - blue copper proteins"/>
    <property type="match status" value="3"/>
</dbReference>
<keyword evidence="3" id="KW-0560">Oxidoreductase</keyword>
<feature type="domain" description="Plastocyanin-like" evidence="5">
    <location>
        <begin position="157"/>
        <end position="280"/>
    </location>
</feature>
<keyword evidence="4" id="KW-0186">Copper</keyword>
<accession>A0A194XCZ4</accession>
<dbReference type="Pfam" id="PF00394">
    <property type="entry name" value="Cu-oxidase"/>
    <property type="match status" value="1"/>
</dbReference>
<dbReference type="GO" id="GO:0016491">
    <property type="term" value="F:oxidoreductase activity"/>
    <property type="evidence" value="ECO:0007669"/>
    <property type="project" value="UniProtKB-KW"/>
</dbReference>